<proteinExistence type="inferred from homology"/>
<dbReference type="AlphaFoldDB" id="A0A443S434"/>
<gene>
    <name evidence="8" type="ORF">B4U80_05299</name>
</gene>
<name>A0A443S434_9ACAR</name>
<dbReference type="PROSITE" id="PS51194">
    <property type="entry name" value="HELICASE_CTER"/>
    <property type="match status" value="1"/>
</dbReference>
<keyword evidence="2 5" id="KW-0378">Hydrolase</keyword>
<evidence type="ECO:0000256" key="5">
    <source>
        <dbReference type="RuleBase" id="RU000492"/>
    </source>
</evidence>
<dbReference type="GO" id="GO:0005524">
    <property type="term" value="F:ATP binding"/>
    <property type="evidence" value="ECO:0007669"/>
    <property type="project" value="UniProtKB-KW"/>
</dbReference>
<feature type="non-terminal residue" evidence="8">
    <location>
        <position position="1"/>
    </location>
</feature>
<dbReference type="Proteomes" id="UP000288716">
    <property type="component" value="Unassembled WGS sequence"/>
</dbReference>
<evidence type="ECO:0000256" key="4">
    <source>
        <dbReference type="ARBA" id="ARBA00022840"/>
    </source>
</evidence>
<dbReference type="Pfam" id="PF00271">
    <property type="entry name" value="Helicase_C"/>
    <property type="match status" value="1"/>
</dbReference>
<dbReference type="CDD" id="cd18787">
    <property type="entry name" value="SF2_C_DEAD"/>
    <property type="match status" value="1"/>
</dbReference>
<evidence type="ECO:0000256" key="1">
    <source>
        <dbReference type="ARBA" id="ARBA00022741"/>
    </source>
</evidence>
<dbReference type="PANTHER" id="PTHR47959">
    <property type="entry name" value="ATP-DEPENDENT RNA HELICASE RHLE-RELATED"/>
    <property type="match status" value="1"/>
</dbReference>
<dbReference type="GO" id="GO:0003676">
    <property type="term" value="F:nucleic acid binding"/>
    <property type="evidence" value="ECO:0007669"/>
    <property type="project" value="InterPro"/>
</dbReference>
<evidence type="ECO:0000256" key="2">
    <source>
        <dbReference type="ARBA" id="ARBA00022801"/>
    </source>
</evidence>
<dbReference type="GO" id="GO:0005829">
    <property type="term" value="C:cytosol"/>
    <property type="evidence" value="ECO:0007669"/>
    <property type="project" value="TreeGrafter"/>
</dbReference>
<feature type="domain" description="Helicase ATP-binding" evidence="6">
    <location>
        <begin position="1"/>
        <end position="214"/>
    </location>
</feature>
<evidence type="ECO:0000313" key="8">
    <source>
        <dbReference type="EMBL" id="RWS22287.1"/>
    </source>
</evidence>
<dbReference type="InterPro" id="IPR000629">
    <property type="entry name" value="RNA-helicase_DEAD-box_CS"/>
</dbReference>
<dbReference type="EMBL" id="NCKV01009240">
    <property type="protein sequence ID" value="RWS22287.1"/>
    <property type="molecule type" value="Genomic_DNA"/>
</dbReference>
<keyword evidence="4 5" id="KW-0067">ATP-binding</keyword>
<dbReference type="GO" id="GO:0003724">
    <property type="term" value="F:RNA helicase activity"/>
    <property type="evidence" value="ECO:0007669"/>
    <property type="project" value="TreeGrafter"/>
</dbReference>
<dbReference type="STRING" id="299467.A0A443S434"/>
<reference evidence="8 9" key="1">
    <citation type="journal article" date="2018" name="Gigascience">
        <title>Genomes of trombidid mites reveal novel predicted allergens and laterally-transferred genes associated with secondary metabolism.</title>
        <authorList>
            <person name="Dong X."/>
            <person name="Chaisiri K."/>
            <person name="Xia D."/>
            <person name="Armstrong S.D."/>
            <person name="Fang Y."/>
            <person name="Donnelly M.J."/>
            <person name="Kadowaki T."/>
            <person name="McGarry J.W."/>
            <person name="Darby A.C."/>
            <person name="Makepeace B.L."/>
        </authorList>
    </citation>
    <scope>NUCLEOTIDE SEQUENCE [LARGE SCALE GENOMIC DNA]</scope>
    <source>
        <strain evidence="8">UoL-UT</strain>
    </source>
</reference>
<comment type="similarity">
    <text evidence="5">Belongs to the DEAD box helicase family.</text>
</comment>
<dbReference type="VEuPathDB" id="VectorBase:LDEU009753"/>
<comment type="caution">
    <text evidence="8">The sequence shown here is derived from an EMBL/GenBank/DDBJ whole genome shotgun (WGS) entry which is preliminary data.</text>
</comment>
<accession>A0A443S434</accession>
<dbReference type="InterPro" id="IPR011545">
    <property type="entry name" value="DEAD/DEAH_box_helicase_dom"/>
</dbReference>
<dbReference type="PANTHER" id="PTHR47959:SF1">
    <property type="entry name" value="ATP-DEPENDENT RNA HELICASE DBPA"/>
    <property type="match status" value="1"/>
</dbReference>
<sequence length="437" mass="48685">VCVSSPTGSGKTLAFVLPSIQHILNRVETEIRVLVVVPVRDLALQVYQVYSEFCKGTTLKVGVAVGHQLLKEDIDNLVKPNVFGDYKRQVDILVATPGRLVDLIERAPGFSLKKLKILILDEADRMMNSEMESSFLLEIEKAIYGTDYGSCIPCFCGIESKVFSGRYSIECSCACSLSHYSSSSQPPLKLLFSATISSDPEKLTLLKLFQPILFQASTSSSSTSSDVSNYVIPTKLKEKMIIVKEEMKPAIIWYLVEELGYRKVICFTKSVESTKRLYLLLRQIAGITVVQFSSHLKASVRDEQLKKFRDGKIDVIICSDILARGMDIEGTKYVICYDTPSNDTAYVHRVGRTARAGKSGTSITLVTPAQFGGFQAIIRKVHTKSLKDIVSLMKLKKSNLKKILPKYKTALDRLRKTIKKETVKASVKKQTIVNSIE</sequence>
<dbReference type="Pfam" id="PF00270">
    <property type="entry name" value="DEAD"/>
    <property type="match status" value="1"/>
</dbReference>
<dbReference type="SMART" id="SM00487">
    <property type="entry name" value="DEXDc"/>
    <property type="match status" value="1"/>
</dbReference>
<keyword evidence="1 5" id="KW-0547">Nucleotide-binding</keyword>
<dbReference type="SUPFAM" id="SSF52540">
    <property type="entry name" value="P-loop containing nucleoside triphosphate hydrolases"/>
    <property type="match status" value="1"/>
</dbReference>
<dbReference type="SMART" id="SM00490">
    <property type="entry name" value="HELICc"/>
    <property type="match status" value="1"/>
</dbReference>
<dbReference type="InterPro" id="IPR027417">
    <property type="entry name" value="P-loop_NTPase"/>
</dbReference>
<feature type="domain" description="Helicase C-terminal" evidence="7">
    <location>
        <begin position="235"/>
        <end position="412"/>
    </location>
</feature>
<keyword evidence="9" id="KW-1185">Reference proteome</keyword>
<dbReference type="OrthoDB" id="3370at2759"/>
<evidence type="ECO:0000259" key="6">
    <source>
        <dbReference type="PROSITE" id="PS51192"/>
    </source>
</evidence>
<dbReference type="PROSITE" id="PS00039">
    <property type="entry name" value="DEAD_ATP_HELICASE"/>
    <property type="match status" value="1"/>
</dbReference>
<protein>
    <submittedName>
        <fullName evidence="8">ATP-dependent RNA helicase DDX51-like protein</fullName>
    </submittedName>
</protein>
<dbReference type="GO" id="GO:0016787">
    <property type="term" value="F:hydrolase activity"/>
    <property type="evidence" value="ECO:0007669"/>
    <property type="project" value="UniProtKB-KW"/>
</dbReference>
<keyword evidence="3 5" id="KW-0347">Helicase</keyword>
<dbReference type="InterPro" id="IPR001650">
    <property type="entry name" value="Helicase_C-like"/>
</dbReference>
<evidence type="ECO:0000256" key="3">
    <source>
        <dbReference type="ARBA" id="ARBA00022806"/>
    </source>
</evidence>
<dbReference type="InterPro" id="IPR050079">
    <property type="entry name" value="DEAD_box_RNA_helicase"/>
</dbReference>
<dbReference type="Gene3D" id="3.40.50.300">
    <property type="entry name" value="P-loop containing nucleotide triphosphate hydrolases"/>
    <property type="match status" value="2"/>
</dbReference>
<organism evidence="8 9">
    <name type="scientific">Leptotrombidium deliense</name>
    <dbReference type="NCBI Taxonomy" id="299467"/>
    <lineage>
        <taxon>Eukaryota</taxon>
        <taxon>Metazoa</taxon>
        <taxon>Ecdysozoa</taxon>
        <taxon>Arthropoda</taxon>
        <taxon>Chelicerata</taxon>
        <taxon>Arachnida</taxon>
        <taxon>Acari</taxon>
        <taxon>Acariformes</taxon>
        <taxon>Trombidiformes</taxon>
        <taxon>Prostigmata</taxon>
        <taxon>Anystina</taxon>
        <taxon>Parasitengona</taxon>
        <taxon>Trombiculoidea</taxon>
        <taxon>Trombiculidae</taxon>
        <taxon>Leptotrombidium</taxon>
    </lineage>
</organism>
<evidence type="ECO:0000259" key="7">
    <source>
        <dbReference type="PROSITE" id="PS51194"/>
    </source>
</evidence>
<dbReference type="PROSITE" id="PS51192">
    <property type="entry name" value="HELICASE_ATP_BIND_1"/>
    <property type="match status" value="1"/>
</dbReference>
<dbReference type="InterPro" id="IPR014001">
    <property type="entry name" value="Helicase_ATP-bd"/>
</dbReference>
<evidence type="ECO:0000313" key="9">
    <source>
        <dbReference type="Proteomes" id="UP000288716"/>
    </source>
</evidence>